<reference evidence="3" key="1">
    <citation type="submission" date="2023-07" db="EMBL/GenBank/DDBJ databases">
        <authorList>
            <consortium name="AG Swart"/>
            <person name="Singh M."/>
            <person name="Singh A."/>
            <person name="Seah K."/>
            <person name="Emmerich C."/>
        </authorList>
    </citation>
    <scope>NUCLEOTIDE SEQUENCE</scope>
    <source>
        <strain evidence="3">DP1</strain>
    </source>
</reference>
<dbReference type="Proteomes" id="UP001295684">
    <property type="component" value="Unassembled WGS sequence"/>
</dbReference>
<gene>
    <name evidence="3" type="ORF">ECRASSUSDP1_LOCUS444</name>
</gene>
<accession>A0AAD1X361</accession>
<evidence type="ECO:0000256" key="2">
    <source>
        <dbReference type="SAM" id="MobiDB-lite"/>
    </source>
</evidence>
<dbReference type="AlphaFoldDB" id="A0AAD1X361"/>
<evidence type="ECO:0000256" key="1">
    <source>
        <dbReference type="SAM" id="Coils"/>
    </source>
</evidence>
<evidence type="ECO:0000313" key="4">
    <source>
        <dbReference type="Proteomes" id="UP001295684"/>
    </source>
</evidence>
<organism evidence="3 4">
    <name type="scientific">Euplotes crassus</name>
    <dbReference type="NCBI Taxonomy" id="5936"/>
    <lineage>
        <taxon>Eukaryota</taxon>
        <taxon>Sar</taxon>
        <taxon>Alveolata</taxon>
        <taxon>Ciliophora</taxon>
        <taxon>Intramacronucleata</taxon>
        <taxon>Spirotrichea</taxon>
        <taxon>Hypotrichia</taxon>
        <taxon>Euplotida</taxon>
        <taxon>Euplotidae</taxon>
        <taxon>Moneuplotes</taxon>
    </lineage>
</organism>
<feature type="region of interest" description="Disordered" evidence="2">
    <location>
        <begin position="20"/>
        <end position="48"/>
    </location>
</feature>
<dbReference type="EMBL" id="CAMPGE010000413">
    <property type="protein sequence ID" value="CAI2359159.1"/>
    <property type="molecule type" value="Genomic_DNA"/>
</dbReference>
<keyword evidence="4" id="KW-1185">Reference proteome</keyword>
<feature type="coiled-coil region" evidence="1">
    <location>
        <begin position="232"/>
        <end position="259"/>
    </location>
</feature>
<comment type="caution">
    <text evidence="3">The sequence shown here is derived from an EMBL/GenBank/DDBJ whole genome shotgun (WGS) entry which is preliminary data.</text>
</comment>
<feature type="region of interest" description="Disordered" evidence="2">
    <location>
        <begin position="491"/>
        <end position="560"/>
    </location>
</feature>
<feature type="compositionally biased region" description="Basic residues" evidence="2">
    <location>
        <begin position="520"/>
        <end position="552"/>
    </location>
</feature>
<name>A0AAD1X361_EUPCR</name>
<sequence length="631" mass="72294">MNQFQTNPIPQYYRGIGDKENIYKGCNPQPHNQKSNKRFQGGKKKEFSPKNSLKDINICTNFQIQEGNYTDENTKFRVAKLENKEIENFYSQNQTGSTTSNSTKAASLFEKLNSVFKAQVDYTNNPKPKRDRSNPRWDDRKKVERIVLKQNIAIQEGRFDPVQYFGGYTPEEVGTGIIRKVISQIFHPPEEPRSSDPSPDVDKEFSNIIPKMNKTKASHSQAELDPAKCPSMAEISNSLQSSQSRINQLVNNLQSLKCSMNPKDKAKCGPSQTNSYLNYNNPKFKKVKKHKSALWSNTERSNNGKKVRQNWVGEYSKEISSSIHQLKSISSLCKHTISHSNHDSLYKNISRKIDSKKFKTKLKLCGSNDKSGYSKDAKKLLGETSKNCLTIANEFRTERPLKKVSHNSNKCSKNSSYSRLKNGPSFMKEGQSYHTLFELERNKYQEYLDKPMKRFLPSGRETPVNDKNQRLGALKSRIECAKAKIKSSTSVTSFEKNFMRNKSRSKKKATDQAPDGRLSKSTKRSKTRSKSKHSRSKQRIKSKSKQHLHPLSHRTNSVDHQSINSTLDFVNKMKKDLKKLNPSKLSRYFKKCKSKATKNLQMKNTTSFRKGGKNKLGFGQRTSSIDLQIFR</sequence>
<proteinExistence type="predicted"/>
<keyword evidence="1" id="KW-0175">Coiled coil</keyword>
<protein>
    <submittedName>
        <fullName evidence="3">Uncharacterized protein</fullName>
    </submittedName>
</protein>
<evidence type="ECO:0000313" key="3">
    <source>
        <dbReference type="EMBL" id="CAI2359159.1"/>
    </source>
</evidence>